<proteinExistence type="predicted"/>
<keyword evidence="3" id="KW-1185">Reference proteome</keyword>
<dbReference type="PANTHER" id="PTHR32205:SF4">
    <property type="entry name" value="ARCHAEMETZINCIN-1"/>
    <property type="match status" value="1"/>
</dbReference>
<feature type="compositionally biased region" description="Basic and acidic residues" evidence="1">
    <location>
        <begin position="97"/>
        <end position="112"/>
    </location>
</feature>
<evidence type="ECO:0000313" key="3">
    <source>
        <dbReference type="Proteomes" id="UP001266305"/>
    </source>
</evidence>
<feature type="region of interest" description="Disordered" evidence="1">
    <location>
        <begin position="14"/>
        <end position="41"/>
    </location>
</feature>
<sequence>MGLIHPAGRCLRALPGERVPGGQGHHGAHSNALPPDLSEEPVGSSLLHQLRSCTEAFFLGLHVKCLPSVAATSIRCCSRPSRDSDRLQLHTGQARPLRKEEVGGRADCGTKT</sequence>
<dbReference type="Proteomes" id="UP001266305">
    <property type="component" value="Unassembled WGS sequence"/>
</dbReference>
<feature type="region of interest" description="Disordered" evidence="1">
    <location>
        <begin position="79"/>
        <end position="112"/>
    </location>
</feature>
<name>A0ABQ9W5W9_SAGOE</name>
<accession>A0ABQ9W5W9</accession>
<dbReference type="EMBL" id="JASSZA010000002">
    <property type="protein sequence ID" value="KAK2117034.1"/>
    <property type="molecule type" value="Genomic_DNA"/>
</dbReference>
<comment type="caution">
    <text evidence="2">The sequence shown here is derived from an EMBL/GenBank/DDBJ whole genome shotgun (WGS) entry which is preliminary data.</text>
</comment>
<organism evidence="2 3">
    <name type="scientific">Saguinus oedipus</name>
    <name type="common">Cotton-top tamarin</name>
    <name type="synonym">Oedipomidas oedipus</name>
    <dbReference type="NCBI Taxonomy" id="9490"/>
    <lineage>
        <taxon>Eukaryota</taxon>
        <taxon>Metazoa</taxon>
        <taxon>Chordata</taxon>
        <taxon>Craniata</taxon>
        <taxon>Vertebrata</taxon>
        <taxon>Euteleostomi</taxon>
        <taxon>Mammalia</taxon>
        <taxon>Eutheria</taxon>
        <taxon>Euarchontoglires</taxon>
        <taxon>Primates</taxon>
        <taxon>Haplorrhini</taxon>
        <taxon>Platyrrhini</taxon>
        <taxon>Cebidae</taxon>
        <taxon>Callitrichinae</taxon>
        <taxon>Saguinus</taxon>
    </lineage>
</organism>
<dbReference type="PANTHER" id="PTHR32205">
    <property type="entry name" value="ARCHAEMETZINCIN-2-RELATED"/>
    <property type="match status" value="1"/>
</dbReference>
<reference evidence="2 3" key="1">
    <citation type="submission" date="2023-05" db="EMBL/GenBank/DDBJ databases">
        <title>B98-5 Cell Line De Novo Hybrid Assembly: An Optical Mapping Approach.</title>
        <authorList>
            <person name="Kananen K."/>
            <person name="Auerbach J.A."/>
            <person name="Kautto E."/>
            <person name="Blachly J.S."/>
        </authorList>
    </citation>
    <scope>NUCLEOTIDE SEQUENCE [LARGE SCALE GENOMIC DNA]</scope>
    <source>
        <strain evidence="2">B95-8</strain>
        <tissue evidence="2">Cell line</tissue>
    </source>
</reference>
<protein>
    <submittedName>
        <fullName evidence="2">Archaemetzincin-1</fullName>
    </submittedName>
</protein>
<gene>
    <name evidence="2" type="primary">AMZ1_1</name>
    <name evidence="2" type="ORF">P7K49_003920</name>
</gene>
<evidence type="ECO:0000313" key="2">
    <source>
        <dbReference type="EMBL" id="KAK2117034.1"/>
    </source>
</evidence>
<evidence type="ECO:0000256" key="1">
    <source>
        <dbReference type="SAM" id="MobiDB-lite"/>
    </source>
</evidence>
<dbReference type="InterPro" id="IPR052009">
    <property type="entry name" value="Archaemetzincin"/>
</dbReference>